<proteinExistence type="predicted"/>
<protein>
    <submittedName>
        <fullName evidence="2">Uncharacterized protein</fullName>
    </submittedName>
</protein>
<accession>A0A366E4P7</accession>
<dbReference type="EMBL" id="QNRE01000001">
    <property type="protein sequence ID" value="RBO97075.1"/>
    <property type="molecule type" value="Genomic_DNA"/>
</dbReference>
<dbReference type="RefSeq" id="WP_157115902.1">
    <property type="nucleotide sequence ID" value="NZ_QNRE01000001.1"/>
</dbReference>
<organism evidence="2 3">
    <name type="scientific">Nocardia puris</name>
    <dbReference type="NCBI Taxonomy" id="208602"/>
    <lineage>
        <taxon>Bacteria</taxon>
        <taxon>Bacillati</taxon>
        <taxon>Actinomycetota</taxon>
        <taxon>Actinomycetes</taxon>
        <taxon>Mycobacteriales</taxon>
        <taxon>Nocardiaceae</taxon>
        <taxon>Nocardia</taxon>
    </lineage>
</organism>
<feature type="region of interest" description="Disordered" evidence="1">
    <location>
        <begin position="1"/>
        <end position="55"/>
    </location>
</feature>
<sequence length="55" mass="6145">MSTRKPRPVNPIVAEAAKQNAQSKARETRSRQGLHTPHADQLALFDLDLPQEHTS</sequence>
<name>A0A366E4P7_9NOCA</name>
<dbReference type="AlphaFoldDB" id="A0A366E4P7"/>
<evidence type="ECO:0000313" key="2">
    <source>
        <dbReference type="EMBL" id="RBO97075.1"/>
    </source>
</evidence>
<dbReference type="STRING" id="1210090.GCA_001613185_06707"/>
<keyword evidence="3" id="KW-1185">Reference proteome</keyword>
<gene>
    <name evidence="2" type="ORF">DFR74_1011095</name>
</gene>
<dbReference type="Proteomes" id="UP000252586">
    <property type="component" value="Unassembled WGS sequence"/>
</dbReference>
<reference evidence="2 3" key="1">
    <citation type="submission" date="2018-06" db="EMBL/GenBank/DDBJ databases">
        <title>Genomic Encyclopedia of Type Strains, Phase IV (KMG-IV): sequencing the most valuable type-strain genomes for metagenomic binning, comparative biology and taxonomic classification.</title>
        <authorList>
            <person name="Goeker M."/>
        </authorList>
    </citation>
    <scope>NUCLEOTIDE SEQUENCE [LARGE SCALE GENOMIC DNA]</scope>
    <source>
        <strain evidence="2 3">DSM 44599</strain>
    </source>
</reference>
<evidence type="ECO:0000256" key="1">
    <source>
        <dbReference type="SAM" id="MobiDB-lite"/>
    </source>
</evidence>
<comment type="caution">
    <text evidence="2">The sequence shown here is derived from an EMBL/GenBank/DDBJ whole genome shotgun (WGS) entry which is preliminary data.</text>
</comment>
<evidence type="ECO:0000313" key="3">
    <source>
        <dbReference type="Proteomes" id="UP000252586"/>
    </source>
</evidence>